<proteinExistence type="predicted"/>
<dbReference type="Proteomes" id="UP000239724">
    <property type="component" value="Unassembled WGS sequence"/>
</dbReference>
<dbReference type="EMBL" id="NHRY01000024">
    <property type="protein sequence ID" value="PPQ40188.1"/>
    <property type="molecule type" value="Genomic_DNA"/>
</dbReference>
<evidence type="ECO:0000313" key="1">
    <source>
        <dbReference type="EMBL" id="PPQ40188.1"/>
    </source>
</evidence>
<comment type="caution">
    <text evidence="1">The sequence shown here is derived from an EMBL/GenBank/DDBJ whole genome shotgun (WGS) entry which is preliminary data.</text>
</comment>
<protein>
    <submittedName>
        <fullName evidence="1">Uncharacterized protein</fullName>
    </submittedName>
</protein>
<evidence type="ECO:0000313" key="2">
    <source>
        <dbReference type="Proteomes" id="UP000239724"/>
    </source>
</evidence>
<reference evidence="1 2" key="1">
    <citation type="journal article" date="2018" name="Arch. Microbiol.">
        <title>New insights into the metabolic potential of the phototrophic purple bacterium Rhodopila globiformis DSM 161(T) from its draft genome sequence and evidence for a vanadium-dependent nitrogenase.</title>
        <authorList>
            <person name="Imhoff J.F."/>
            <person name="Rahn T."/>
            <person name="Kunzel S."/>
            <person name="Neulinger S.C."/>
        </authorList>
    </citation>
    <scope>NUCLEOTIDE SEQUENCE [LARGE SCALE GENOMIC DNA]</scope>
    <source>
        <strain evidence="1 2">DSM 161</strain>
    </source>
</reference>
<gene>
    <name evidence="1" type="ORF">CCS01_00470</name>
</gene>
<sequence>MSPYRPRPCLPLPPKPIWCGTERRATGKELEMKRFICAAVLAACVIGPSALAQSAINTVVAVANPRHYEGRCPASIAFVATISVNQPTKVSYRWERSDGATGRVETAVIRGRGHGVTTTWTLSRRRGETFKGAQTLHLLSPGNLRSNPAEFTLVCR</sequence>
<organism evidence="1 2">
    <name type="scientific">Rhodopila globiformis</name>
    <name type="common">Rhodopseudomonas globiformis</name>
    <dbReference type="NCBI Taxonomy" id="1071"/>
    <lineage>
        <taxon>Bacteria</taxon>
        <taxon>Pseudomonadati</taxon>
        <taxon>Pseudomonadota</taxon>
        <taxon>Alphaproteobacteria</taxon>
        <taxon>Acetobacterales</taxon>
        <taxon>Acetobacteraceae</taxon>
        <taxon>Rhodopila</taxon>
    </lineage>
</organism>
<keyword evidence="2" id="KW-1185">Reference proteome</keyword>
<dbReference type="AlphaFoldDB" id="A0A2S6NPA9"/>
<name>A0A2S6NPA9_RHOGL</name>
<accession>A0A2S6NPA9</accession>